<reference evidence="1 2" key="1">
    <citation type="journal article" date="2012" name="PLoS Pathog.">
        <title>Diverse lifestyles and strategies of plant pathogenesis encoded in the genomes of eighteen Dothideomycetes fungi.</title>
        <authorList>
            <person name="Ohm R.A."/>
            <person name="Feau N."/>
            <person name="Henrissat B."/>
            <person name="Schoch C.L."/>
            <person name="Horwitz B.A."/>
            <person name="Barry K.W."/>
            <person name="Condon B.J."/>
            <person name="Copeland A.C."/>
            <person name="Dhillon B."/>
            <person name="Glaser F."/>
            <person name="Hesse C.N."/>
            <person name="Kosti I."/>
            <person name="LaButti K."/>
            <person name="Lindquist E.A."/>
            <person name="Lucas S."/>
            <person name="Salamov A.A."/>
            <person name="Bradshaw R.E."/>
            <person name="Ciuffetti L."/>
            <person name="Hamelin R.C."/>
            <person name="Kema G.H.J."/>
            <person name="Lawrence C."/>
            <person name="Scott J.A."/>
            <person name="Spatafora J.W."/>
            <person name="Turgeon B.G."/>
            <person name="de Wit P.J.G.M."/>
            <person name="Zhong S."/>
            <person name="Goodwin S.B."/>
            <person name="Grigoriev I.V."/>
        </authorList>
    </citation>
    <scope>NUCLEOTIDE SEQUENCE [LARGE SCALE GENOMIC DNA]</scope>
    <source>
        <strain evidence="1 2">SO2202</strain>
    </source>
</reference>
<feature type="non-terminal residue" evidence="1">
    <location>
        <position position="71"/>
    </location>
</feature>
<gene>
    <name evidence="1" type="ORF">SEPMUDRAFT_21502</name>
</gene>
<dbReference type="PANTHER" id="PTHR42070:SF1">
    <property type="entry name" value="FILAMENT ASSOCIATED PROTEIN, PUTATIVE (AFU_ORTHOLOGUE AFUA_8G06630)-RELATED"/>
    <property type="match status" value="1"/>
</dbReference>
<dbReference type="OMA" id="HRARHKE"/>
<evidence type="ECO:0000313" key="1">
    <source>
        <dbReference type="EMBL" id="EMF09179.1"/>
    </source>
</evidence>
<dbReference type="AlphaFoldDB" id="N1QGQ5"/>
<feature type="non-terminal residue" evidence="1">
    <location>
        <position position="1"/>
    </location>
</feature>
<organism evidence="1 2">
    <name type="scientific">Sphaerulina musiva (strain SO2202)</name>
    <name type="common">Poplar stem canker fungus</name>
    <name type="synonym">Septoria musiva</name>
    <dbReference type="NCBI Taxonomy" id="692275"/>
    <lineage>
        <taxon>Eukaryota</taxon>
        <taxon>Fungi</taxon>
        <taxon>Dikarya</taxon>
        <taxon>Ascomycota</taxon>
        <taxon>Pezizomycotina</taxon>
        <taxon>Dothideomycetes</taxon>
        <taxon>Dothideomycetidae</taxon>
        <taxon>Mycosphaerellales</taxon>
        <taxon>Mycosphaerellaceae</taxon>
        <taxon>Sphaerulina</taxon>
    </lineage>
</organism>
<proteinExistence type="predicted"/>
<dbReference type="GO" id="GO:0003700">
    <property type="term" value="F:DNA-binding transcription factor activity"/>
    <property type="evidence" value="ECO:0007669"/>
    <property type="project" value="InterPro"/>
</dbReference>
<dbReference type="RefSeq" id="XP_016757300.1">
    <property type="nucleotide sequence ID" value="XM_016908338.1"/>
</dbReference>
<dbReference type="EMBL" id="KB456269">
    <property type="protein sequence ID" value="EMF09179.1"/>
    <property type="molecule type" value="Genomic_DNA"/>
</dbReference>
<evidence type="ECO:0000313" key="2">
    <source>
        <dbReference type="Proteomes" id="UP000016931"/>
    </source>
</evidence>
<dbReference type="Proteomes" id="UP000016931">
    <property type="component" value="Unassembled WGS sequence"/>
</dbReference>
<keyword evidence="2" id="KW-1185">Reference proteome</keyword>
<dbReference type="HOGENOM" id="CLU_184135_0_0_1"/>
<dbReference type="SUPFAM" id="SSF57959">
    <property type="entry name" value="Leucine zipper domain"/>
    <property type="match status" value="1"/>
</dbReference>
<dbReference type="STRING" id="692275.N1QGQ5"/>
<dbReference type="eggNOG" id="ENOG502S5YK">
    <property type="taxonomic scope" value="Eukaryota"/>
</dbReference>
<dbReference type="OrthoDB" id="4505928at2759"/>
<dbReference type="InterPro" id="IPR046347">
    <property type="entry name" value="bZIP_sf"/>
</dbReference>
<evidence type="ECO:0008006" key="3">
    <source>
        <dbReference type="Google" id="ProtNLM"/>
    </source>
</evidence>
<sequence length="71" mass="8178">LSPSQKSADLARVRDNQRRSRARRKEYLQELETKYWTCEQVGVGASAEIQAAARLVVNENKRLRALLMKYG</sequence>
<dbReference type="Gene3D" id="1.20.5.170">
    <property type="match status" value="1"/>
</dbReference>
<name>N1QGQ5_SPHMS</name>
<accession>N1QGQ5</accession>
<protein>
    <recommendedName>
        <fullName evidence="3">BZIP domain-containing protein</fullName>
    </recommendedName>
</protein>
<dbReference type="GeneID" id="27905475"/>
<dbReference type="PANTHER" id="PTHR42070">
    <property type="entry name" value="FILAMENT ASSOCIATED PROTEIN, PUTATIVE (AFU_ORTHOLOGUE AFUA_8G06630)-RELATED"/>
    <property type="match status" value="1"/>
</dbReference>